<proteinExistence type="predicted"/>
<dbReference type="Pfam" id="PF04707">
    <property type="entry name" value="PRELI"/>
    <property type="match status" value="1"/>
</dbReference>
<dbReference type="AlphaFoldDB" id="A0A4S2KF20"/>
<dbReference type="PANTHER" id="PTHR11158">
    <property type="entry name" value="MSF1/PX19 RELATED"/>
    <property type="match status" value="1"/>
</dbReference>
<dbReference type="GO" id="GO:0005758">
    <property type="term" value="C:mitochondrial intermembrane space"/>
    <property type="evidence" value="ECO:0007669"/>
    <property type="project" value="InterPro"/>
</dbReference>
<gene>
    <name evidence="2" type="ORF">DBV15_06303</name>
</gene>
<evidence type="ECO:0000313" key="3">
    <source>
        <dbReference type="Proteomes" id="UP000310200"/>
    </source>
</evidence>
<organism evidence="2 3">
    <name type="scientific">Temnothorax longispinosus</name>
    <dbReference type="NCBI Taxonomy" id="300112"/>
    <lineage>
        <taxon>Eukaryota</taxon>
        <taxon>Metazoa</taxon>
        <taxon>Ecdysozoa</taxon>
        <taxon>Arthropoda</taxon>
        <taxon>Hexapoda</taxon>
        <taxon>Insecta</taxon>
        <taxon>Pterygota</taxon>
        <taxon>Neoptera</taxon>
        <taxon>Endopterygota</taxon>
        <taxon>Hymenoptera</taxon>
        <taxon>Apocrita</taxon>
        <taxon>Aculeata</taxon>
        <taxon>Formicoidea</taxon>
        <taxon>Formicidae</taxon>
        <taxon>Myrmicinae</taxon>
        <taxon>Temnothorax</taxon>
    </lineage>
</organism>
<dbReference type="InterPro" id="IPR006797">
    <property type="entry name" value="PRELI/MSF1_dom"/>
</dbReference>
<comment type="caution">
    <text evidence="2">The sequence shown here is derived from an EMBL/GenBank/DDBJ whole genome shotgun (WGS) entry which is preliminary data.</text>
</comment>
<dbReference type="STRING" id="300112.A0A4S2KF20"/>
<dbReference type="Proteomes" id="UP000310200">
    <property type="component" value="Unassembled WGS sequence"/>
</dbReference>
<dbReference type="PROSITE" id="PS50904">
    <property type="entry name" value="PRELI_MSF1"/>
    <property type="match status" value="1"/>
</dbReference>
<sequence>MKIWTSEHTFDHPWETVAQAAWRKYPNPMVPSVIGADVIDREVVNGVLHTHRLVVSTQWGFPKWTQALIGYANLCYASERSEVDPVNRQMILRTHNLTFGNYIAVDEAVRYTPHPDDPTKTLLTQEAVVTVRGVPPVSYTHLDMCIRDRLYGGPLSFKNLLQCVQRPTRVAMGDQQARIRDEGVCLKGPAAVAKLLNCRYQHNTSAGVDRERQLLDRTITRIRRTLTSRASSETSR</sequence>
<evidence type="ECO:0000259" key="1">
    <source>
        <dbReference type="PROSITE" id="PS50904"/>
    </source>
</evidence>
<feature type="domain" description="PRELI/MSF1" evidence="1">
    <location>
        <begin position="1"/>
        <end position="172"/>
    </location>
</feature>
<evidence type="ECO:0000313" key="2">
    <source>
        <dbReference type="EMBL" id="TGZ47730.1"/>
    </source>
</evidence>
<accession>A0A4S2KF20</accession>
<reference evidence="2 3" key="1">
    <citation type="journal article" date="2019" name="Philos. Trans. R. Soc. Lond., B, Biol. Sci.">
        <title>Ant behaviour and brain gene expression of defending hosts depend on the ecological success of the intruding social parasite.</title>
        <authorList>
            <person name="Kaur R."/>
            <person name="Stoldt M."/>
            <person name="Jongepier E."/>
            <person name="Feldmeyer B."/>
            <person name="Menzel F."/>
            <person name="Bornberg-Bauer E."/>
            <person name="Foitzik S."/>
        </authorList>
    </citation>
    <scope>NUCLEOTIDE SEQUENCE [LARGE SCALE GENOMIC DNA]</scope>
    <source>
        <tissue evidence="2">Whole body</tissue>
    </source>
</reference>
<name>A0A4S2KF20_9HYME</name>
<feature type="non-terminal residue" evidence="2">
    <location>
        <position position="236"/>
    </location>
</feature>
<keyword evidence="3" id="KW-1185">Reference proteome</keyword>
<dbReference type="InterPro" id="IPR037365">
    <property type="entry name" value="Slowmo/Ups"/>
</dbReference>
<protein>
    <recommendedName>
        <fullName evidence="1">PRELI/MSF1 domain-containing protein</fullName>
    </recommendedName>
</protein>
<dbReference type="EMBL" id="QBLH01002716">
    <property type="protein sequence ID" value="TGZ47730.1"/>
    <property type="molecule type" value="Genomic_DNA"/>
</dbReference>